<keyword evidence="9" id="KW-0443">Lipid metabolism</keyword>
<keyword evidence="5" id="KW-0441">Lipid A biosynthesis</keyword>
<feature type="transmembrane region" description="Helical" evidence="11">
    <location>
        <begin position="183"/>
        <end position="201"/>
    </location>
</feature>
<organism evidence="13 14">
    <name type="scientific">Desulfuromonas soudanensis</name>
    <dbReference type="NCBI Taxonomy" id="1603606"/>
    <lineage>
        <taxon>Bacteria</taxon>
        <taxon>Pseudomonadati</taxon>
        <taxon>Thermodesulfobacteriota</taxon>
        <taxon>Desulfuromonadia</taxon>
        <taxon>Desulfuromonadales</taxon>
        <taxon>Desulfuromonadaceae</taxon>
        <taxon>Desulfuromonas</taxon>
    </lineage>
</organism>
<dbReference type="InterPro" id="IPR000620">
    <property type="entry name" value="EamA_dom"/>
</dbReference>
<dbReference type="Gene3D" id="1.10.3730.20">
    <property type="match status" value="2"/>
</dbReference>
<feature type="transmembrane region" description="Helical" evidence="11">
    <location>
        <begin position="62"/>
        <end position="79"/>
    </location>
</feature>
<evidence type="ECO:0000256" key="1">
    <source>
        <dbReference type="ARBA" id="ARBA00004651"/>
    </source>
</evidence>
<feature type="transmembrane region" description="Helical" evidence="11">
    <location>
        <begin position="154"/>
        <end position="171"/>
    </location>
</feature>
<feature type="transmembrane region" description="Helical" evidence="11">
    <location>
        <begin position="272"/>
        <end position="289"/>
    </location>
</feature>
<keyword evidence="10 11" id="KW-0472">Membrane</keyword>
<evidence type="ECO:0000256" key="10">
    <source>
        <dbReference type="ARBA" id="ARBA00023136"/>
    </source>
</evidence>
<feature type="transmembrane region" description="Helical" evidence="11">
    <location>
        <begin position="6"/>
        <end position="23"/>
    </location>
</feature>
<dbReference type="PATRIC" id="fig|1603606.3.peg.314"/>
<dbReference type="RefSeq" id="WP_053549320.1">
    <property type="nucleotide sequence ID" value="NZ_CP010802.1"/>
</dbReference>
<dbReference type="SUPFAM" id="SSF103481">
    <property type="entry name" value="Multidrug resistance efflux transporter EmrE"/>
    <property type="match status" value="2"/>
</dbReference>
<keyword evidence="6 11" id="KW-0812">Transmembrane</keyword>
<evidence type="ECO:0000256" key="11">
    <source>
        <dbReference type="SAM" id="Phobius"/>
    </source>
</evidence>
<evidence type="ECO:0000256" key="6">
    <source>
        <dbReference type="ARBA" id="ARBA00022692"/>
    </source>
</evidence>
<evidence type="ECO:0000256" key="3">
    <source>
        <dbReference type="ARBA" id="ARBA00022516"/>
    </source>
</evidence>
<dbReference type="AlphaFoldDB" id="A0A0M4CYX0"/>
<dbReference type="PANTHER" id="PTHR30561:SF9">
    <property type="entry name" value="4-AMINO-4-DEOXY-L-ARABINOSE-PHOSPHOUNDECAPRENOL FLIPPASE SUBUNIT ARNF-RELATED"/>
    <property type="match status" value="1"/>
</dbReference>
<dbReference type="InterPro" id="IPR037185">
    <property type="entry name" value="EmrE-like"/>
</dbReference>
<feature type="transmembrane region" description="Helical" evidence="11">
    <location>
        <begin position="245"/>
        <end position="265"/>
    </location>
</feature>
<keyword evidence="8 11" id="KW-1133">Transmembrane helix</keyword>
<dbReference type="OrthoDB" id="9783707at2"/>
<dbReference type="Pfam" id="PF00892">
    <property type="entry name" value="EamA"/>
    <property type="match status" value="2"/>
</dbReference>
<evidence type="ECO:0000256" key="2">
    <source>
        <dbReference type="ARBA" id="ARBA00022475"/>
    </source>
</evidence>
<keyword evidence="4" id="KW-0997">Cell inner membrane</keyword>
<comment type="subcellular location">
    <subcellularLocation>
        <location evidence="1">Cell membrane</location>
        <topology evidence="1">Multi-pass membrane protein</topology>
    </subcellularLocation>
</comment>
<dbReference type="GO" id="GO:0022857">
    <property type="term" value="F:transmembrane transporter activity"/>
    <property type="evidence" value="ECO:0007669"/>
    <property type="project" value="InterPro"/>
</dbReference>
<evidence type="ECO:0000256" key="9">
    <source>
        <dbReference type="ARBA" id="ARBA00023098"/>
    </source>
</evidence>
<dbReference type="GO" id="GO:0005886">
    <property type="term" value="C:plasma membrane"/>
    <property type="evidence" value="ECO:0007669"/>
    <property type="project" value="UniProtKB-SubCell"/>
</dbReference>
<dbReference type="STRING" id="1603606.DSOUD_0284"/>
<proteinExistence type="predicted"/>
<dbReference type="EMBL" id="CP010802">
    <property type="protein sequence ID" value="ALC15084.1"/>
    <property type="molecule type" value="Genomic_DNA"/>
</dbReference>
<dbReference type="KEGG" id="des:DSOUD_0284"/>
<protein>
    <submittedName>
        <fullName evidence="13">Putative membrane protein</fullName>
    </submittedName>
</protein>
<feature type="domain" description="EamA" evidence="12">
    <location>
        <begin position="157"/>
        <end position="288"/>
    </location>
</feature>
<dbReference type="Proteomes" id="UP000057158">
    <property type="component" value="Chromosome"/>
</dbReference>
<accession>A0A0M4CYX0</accession>
<reference evidence="13 14" key="1">
    <citation type="submission" date="2015-07" db="EMBL/GenBank/DDBJ databases">
        <title>Isolation and Genomic Characterization of a Novel Halophilic Metal-Reducing Deltaproteobacterium from the Deep Subsurface.</title>
        <authorList>
            <person name="Badalamenti J.P."/>
            <person name="Summers Z.M."/>
            <person name="Gralnick J.A."/>
            <person name="Bond D.R."/>
        </authorList>
    </citation>
    <scope>NUCLEOTIDE SEQUENCE [LARGE SCALE GENOMIC DNA]</scope>
    <source>
        <strain evidence="13 14">WTL</strain>
    </source>
</reference>
<evidence type="ECO:0000313" key="14">
    <source>
        <dbReference type="Proteomes" id="UP000057158"/>
    </source>
</evidence>
<dbReference type="GO" id="GO:0009245">
    <property type="term" value="P:lipid A biosynthetic process"/>
    <property type="evidence" value="ECO:0007669"/>
    <property type="project" value="UniProtKB-KW"/>
</dbReference>
<name>A0A0M4CYX0_9BACT</name>
<dbReference type="GO" id="GO:0009103">
    <property type="term" value="P:lipopolysaccharide biosynthetic process"/>
    <property type="evidence" value="ECO:0007669"/>
    <property type="project" value="UniProtKB-KW"/>
</dbReference>
<gene>
    <name evidence="13" type="ORF">DSOUD_0284</name>
</gene>
<feature type="transmembrane region" description="Helical" evidence="11">
    <location>
        <begin position="91"/>
        <end position="109"/>
    </location>
</feature>
<feature type="transmembrane region" description="Helical" evidence="11">
    <location>
        <begin position="213"/>
        <end position="233"/>
    </location>
</feature>
<dbReference type="InterPro" id="IPR000390">
    <property type="entry name" value="Small_drug/metabolite_transptr"/>
</dbReference>
<feature type="transmembrane region" description="Helical" evidence="11">
    <location>
        <begin position="115"/>
        <end position="133"/>
    </location>
</feature>
<evidence type="ECO:0000259" key="12">
    <source>
        <dbReference type="Pfam" id="PF00892"/>
    </source>
</evidence>
<keyword evidence="14" id="KW-1185">Reference proteome</keyword>
<keyword evidence="7" id="KW-0448">Lipopolysaccharide biosynthesis</keyword>
<dbReference type="PANTHER" id="PTHR30561">
    <property type="entry name" value="SMR FAMILY PROTON-DEPENDENT DRUG EFFLUX TRANSPORTER SUGE"/>
    <property type="match status" value="1"/>
</dbReference>
<evidence type="ECO:0000256" key="7">
    <source>
        <dbReference type="ARBA" id="ARBA00022985"/>
    </source>
</evidence>
<evidence type="ECO:0000313" key="13">
    <source>
        <dbReference type="EMBL" id="ALC15084.1"/>
    </source>
</evidence>
<evidence type="ECO:0000256" key="4">
    <source>
        <dbReference type="ARBA" id="ARBA00022519"/>
    </source>
</evidence>
<sequence length="290" mass="31944">MSSLAFVLILFSALMHALWNLLVKRSGDKTVFIWWMFCASGGLLNLLLLFIPGPFPSPTPEVLLLGAAGAACFVFYHLFNGRAYRRGDLSLTYPLAQTSMFYVPLWGVWLLGERLSALGMAGIALIIVGAYTVQLRRLSAGEILRPFRSLADPSVQAALAAGFIYSVGAVIDKTGVGLYPPFYFTYLLVMFMLFFMTLNLLRPSYRGRLMAELRLSRTLVILSGPVLMGSFLAFRYGLKLAPMSYAVPVRQVSLLIGVLIGVFFLRESCGRIRFAATALILAGVFLIRLG</sequence>
<keyword evidence="2" id="KW-1003">Cell membrane</keyword>
<keyword evidence="3" id="KW-0444">Lipid biosynthesis</keyword>
<feature type="domain" description="EamA" evidence="12">
    <location>
        <begin position="5"/>
        <end position="132"/>
    </location>
</feature>
<feature type="transmembrane region" description="Helical" evidence="11">
    <location>
        <begin position="30"/>
        <end position="50"/>
    </location>
</feature>
<evidence type="ECO:0000256" key="5">
    <source>
        <dbReference type="ARBA" id="ARBA00022556"/>
    </source>
</evidence>
<evidence type="ECO:0000256" key="8">
    <source>
        <dbReference type="ARBA" id="ARBA00022989"/>
    </source>
</evidence>